<dbReference type="Pfam" id="PF08007">
    <property type="entry name" value="JmjC_2"/>
    <property type="match status" value="1"/>
</dbReference>
<reference evidence="5" key="2">
    <citation type="submission" date="2020-09" db="EMBL/GenBank/DDBJ databases">
        <authorList>
            <person name="Sun Q."/>
            <person name="Zhou Y."/>
        </authorList>
    </citation>
    <scope>NUCLEOTIDE SEQUENCE</scope>
    <source>
        <strain evidence="5">CGMCC 4.7201</strain>
    </source>
</reference>
<accession>A0A917ZZ23</accession>
<dbReference type="GO" id="GO:0032453">
    <property type="term" value="F:histone H3K4 demethylase activity"/>
    <property type="evidence" value="ECO:0007669"/>
    <property type="project" value="TreeGrafter"/>
</dbReference>
<dbReference type="GO" id="GO:0051864">
    <property type="term" value="F:histone H3K36 demethylase activity"/>
    <property type="evidence" value="ECO:0007669"/>
    <property type="project" value="TreeGrafter"/>
</dbReference>
<keyword evidence="6" id="KW-1185">Reference proteome</keyword>
<dbReference type="SUPFAM" id="SSF51197">
    <property type="entry name" value="Clavaminate synthase-like"/>
    <property type="match status" value="1"/>
</dbReference>
<dbReference type="PANTHER" id="PTHR13096:SF8">
    <property type="entry name" value="RIBOSOMAL OXYGENASE 1"/>
    <property type="match status" value="1"/>
</dbReference>
<proteinExistence type="predicted"/>
<keyword evidence="2" id="KW-0479">Metal-binding</keyword>
<dbReference type="InterPro" id="IPR039994">
    <property type="entry name" value="NO66-like"/>
</dbReference>
<evidence type="ECO:0000256" key="2">
    <source>
        <dbReference type="ARBA" id="ARBA00022723"/>
    </source>
</evidence>
<dbReference type="EMBL" id="BMMS01000051">
    <property type="protein sequence ID" value="GGP00029.1"/>
    <property type="molecule type" value="Genomic_DNA"/>
</dbReference>
<evidence type="ECO:0000256" key="1">
    <source>
        <dbReference type="ARBA" id="ARBA00001954"/>
    </source>
</evidence>
<evidence type="ECO:0000313" key="5">
    <source>
        <dbReference type="EMBL" id="GGP00029.1"/>
    </source>
</evidence>
<comment type="cofactor">
    <cofactor evidence="1">
        <name>Fe(2+)</name>
        <dbReference type="ChEBI" id="CHEBI:29033"/>
    </cofactor>
</comment>
<dbReference type="PROSITE" id="PS51184">
    <property type="entry name" value="JMJC"/>
    <property type="match status" value="1"/>
</dbReference>
<dbReference type="RefSeq" id="WP_229698990.1">
    <property type="nucleotide sequence ID" value="NZ_BMMS01000051.1"/>
</dbReference>
<evidence type="ECO:0000256" key="3">
    <source>
        <dbReference type="ARBA" id="ARBA00023004"/>
    </source>
</evidence>
<name>A0A917ZZ23_9ACTN</name>
<dbReference type="Gene3D" id="2.60.120.650">
    <property type="entry name" value="Cupin"/>
    <property type="match status" value="1"/>
</dbReference>
<feature type="domain" description="JmjC" evidence="4">
    <location>
        <begin position="115"/>
        <end position="262"/>
    </location>
</feature>
<dbReference type="PANTHER" id="PTHR13096">
    <property type="entry name" value="MINA53 MYC INDUCED NUCLEAR ANTIGEN"/>
    <property type="match status" value="1"/>
</dbReference>
<keyword evidence="3" id="KW-0408">Iron</keyword>
<dbReference type="AlphaFoldDB" id="A0A917ZZ23"/>
<evidence type="ECO:0000259" key="4">
    <source>
        <dbReference type="PROSITE" id="PS51184"/>
    </source>
</evidence>
<protein>
    <recommendedName>
        <fullName evidence="4">JmjC domain-containing protein</fullName>
    </recommendedName>
</protein>
<dbReference type="GO" id="GO:0046872">
    <property type="term" value="F:metal ion binding"/>
    <property type="evidence" value="ECO:0007669"/>
    <property type="project" value="UniProtKB-KW"/>
</dbReference>
<evidence type="ECO:0000313" key="6">
    <source>
        <dbReference type="Proteomes" id="UP000641932"/>
    </source>
</evidence>
<sequence length="432" mass="46927">MSLAPEVHLSADEPLPPAGALRRCVRLSPERFLSDYWEKQPLFSAAADLPASFNDLFAIDDLDRLFRTGSLRSTFVRVIRDGQDVDPGHWRRSGDSGVKVAVTDYVDPVAVGAYWDAGSTIMVYTIDGLCLPVGDFCRRLADDVGHRVTANAYASPPGRRALPLHYDNHDVFILQIDGSKRWRVYDAVAPLPFENEQGGDLGDPGDRTPLIDVTMRPGDTLYIPRGFSHCVQTEDQRSIHLTLGVVGLTWHDVLSKVLAKVLANERAFRPVLPLGFGGGAARVRAELPELVEQAVAAVARDGLAEAFDAVEAWESKAKQMEVASVLQRTDQAASLALGSRVRLRSGIRPTLSDHRADGATVLVLHRRRIPVPEHLLGVVRLLLDGRAASAQSLAALVPDTSADETFTLVRALVGHGVLVPDDDRPVRSGTGS</sequence>
<gene>
    <name evidence="5" type="ORF">GCM10012280_67840</name>
</gene>
<dbReference type="Proteomes" id="UP000641932">
    <property type="component" value="Unassembled WGS sequence"/>
</dbReference>
<comment type="caution">
    <text evidence="5">The sequence shown here is derived from an EMBL/GenBank/DDBJ whole genome shotgun (WGS) entry which is preliminary data.</text>
</comment>
<reference evidence="5" key="1">
    <citation type="journal article" date="2014" name="Int. J. Syst. Evol. Microbiol.">
        <title>Complete genome sequence of Corynebacterium casei LMG S-19264T (=DSM 44701T), isolated from a smear-ripened cheese.</title>
        <authorList>
            <consortium name="US DOE Joint Genome Institute (JGI-PGF)"/>
            <person name="Walter F."/>
            <person name="Albersmeier A."/>
            <person name="Kalinowski J."/>
            <person name="Ruckert C."/>
        </authorList>
    </citation>
    <scope>NUCLEOTIDE SEQUENCE</scope>
    <source>
        <strain evidence="5">CGMCC 4.7201</strain>
    </source>
</reference>
<organism evidence="5 6">
    <name type="scientific">Wenjunlia tyrosinilytica</name>
    <dbReference type="NCBI Taxonomy" id="1544741"/>
    <lineage>
        <taxon>Bacteria</taxon>
        <taxon>Bacillati</taxon>
        <taxon>Actinomycetota</taxon>
        <taxon>Actinomycetes</taxon>
        <taxon>Kitasatosporales</taxon>
        <taxon>Streptomycetaceae</taxon>
        <taxon>Wenjunlia</taxon>
    </lineage>
</organism>
<dbReference type="InterPro" id="IPR003347">
    <property type="entry name" value="JmjC_dom"/>
</dbReference>